<keyword evidence="1" id="KW-0812">Transmembrane</keyword>
<protein>
    <submittedName>
        <fullName evidence="2">Putative Galanin</fullName>
    </submittedName>
</protein>
<proteinExistence type="predicted"/>
<dbReference type="OrthoDB" id="4960523at2"/>
<keyword evidence="3" id="KW-1185">Reference proteome</keyword>
<feature type="transmembrane region" description="Helical" evidence="1">
    <location>
        <begin position="61"/>
        <end position="79"/>
    </location>
</feature>
<dbReference type="RefSeq" id="WP_075494340.1">
    <property type="nucleotide sequence ID" value="NZ_CP053844.1"/>
</dbReference>
<dbReference type="Proteomes" id="UP000069632">
    <property type="component" value="Unassembled WGS sequence"/>
</dbReference>
<keyword evidence="1" id="KW-1133">Transmembrane helix</keyword>
<dbReference type="Pfam" id="PF11335">
    <property type="entry name" value="DUF3137"/>
    <property type="match status" value="1"/>
</dbReference>
<dbReference type="InterPro" id="IPR021484">
    <property type="entry name" value="DUF3137"/>
</dbReference>
<name>A0A128EBV7_9BACT</name>
<dbReference type="AlphaFoldDB" id="A0A128EBV7"/>
<gene>
    <name evidence="2" type="ORF">ERS672216_00376</name>
</gene>
<feature type="transmembrane region" description="Helical" evidence="1">
    <location>
        <begin position="26"/>
        <end position="49"/>
    </location>
</feature>
<evidence type="ECO:0000313" key="2">
    <source>
        <dbReference type="EMBL" id="CZE46450.1"/>
    </source>
</evidence>
<dbReference type="EMBL" id="FIZP01000001">
    <property type="protein sequence ID" value="CZE46450.1"/>
    <property type="molecule type" value="Genomic_DNA"/>
</dbReference>
<keyword evidence="1" id="KW-0472">Membrane</keyword>
<sequence length="348" mass="40732">MQDKQSEKMALLELEKMRKSILSKFGFYRIWAFVSAACFVVVAYFFVIFNIITELFNDGSTPVKIVVLIVFVIIFYITYNKFLDEITLKESEEFRNKFKEKYLSEYIKNLGYSYYIYSHVNAVYLIKSGLFPAFSRQKGNDEIKGEKNGVIFSFSDIILEDLEEESSYNENYFKLAKKANFINTFKKGFGENNYIKLYEGLFFMADFNKNITSKTFVMQNREPRIKRGLESIKMDNPLFNTKFRVYSDDIQNAMYILSPALMERINSLSNVIKYPINISFIDTQIFIAIETNRDSFEPDIHQSIITKNPISHIKRQLDAIFAIIDALSLDANLWAKRDKKVAKEVRES</sequence>
<evidence type="ECO:0000256" key="1">
    <source>
        <dbReference type="SAM" id="Phobius"/>
    </source>
</evidence>
<evidence type="ECO:0000313" key="3">
    <source>
        <dbReference type="Proteomes" id="UP000069632"/>
    </source>
</evidence>
<accession>A0A128EBV7</accession>
<reference evidence="2 3" key="1">
    <citation type="submission" date="2016-02" db="EMBL/GenBank/DDBJ databases">
        <authorList>
            <consortium name="Pathogen Informatics"/>
        </authorList>
    </citation>
    <scope>NUCLEOTIDE SEQUENCE [LARGE SCALE GENOMIC DNA]</scope>
    <source>
        <strain evidence="2 3">RC20</strain>
    </source>
</reference>
<organism evidence="2 3">
    <name type="scientific">Campylobacter geochelonis</name>
    <dbReference type="NCBI Taxonomy" id="1780362"/>
    <lineage>
        <taxon>Bacteria</taxon>
        <taxon>Pseudomonadati</taxon>
        <taxon>Campylobacterota</taxon>
        <taxon>Epsilonproteobacteria</taxon>
        <taxon>Campylobacterales</taxon>
        <taxon>Campylobacteraceae</taxon>
        <taxon>Campylobacter</taxon>
    </lineage>
</organism>